<feature type="coiled-coil region" evidence="1">
    <location>
        <begin position="295"/>
        <end position="325"/>
    </location>
</feature>
<dbReference type="Proteomes" id="UP000573603">
    <property type="component" value="Unassembled WGS sequence"/>
</dbReference>
<accession>A0A8H4ZWJ2</accession>
<evidence type="ECO:0000313" key="3">
    <source>
        <dbReference type="EMBL" id="KAF5254024.1"/>
    </source>
</evidence>
<evidence type="ECO:0000313" key="4">
    <source>
        <dbReference type="Proteomes" id="UP000573603"/>
    </source>
</evidence>
<feature type="region of interest" description="Disordered" evidence="2">
    <location>
        <begin position="144"/>
        <end position="214"/>
    </location>
</feature>
<reference evidence="3 4" key="1">
    <citation type="journal article" date="2020" name="BMC Genomics">
        <title>Correction to: Identification and distribution of gene clusters required for synthesis of sphingolipid metabolism inhibitors in diverse species of the filamentous fungus Fusarium.</title>
        <authorList>
            <person name="Kim H.S."/>
            <person name="Lohmar J.M."/>
            <person name="Busman M."/>
            <person name="Brown D.W."/>
            <person name="Naumann T.A."/>
            <person name="Divon H.H."/>
            <person name="Lysoe E."/>
            <person name="Uhlig S."/>
            <person name="Proctor R.H."/>
        </authorList>
    </citation>
    <scope>NUCLEOTIDE SEQUENCE [LARGE SCALE GENOMIC DNA]</scope>
    <source>
        <strain evidence="3 4">NRRL 25214</strain>
    </source>
</reference>
<dbReference type="EMBL" id="JABEVY010000028">
    <property type="protein sequence ID" value="KAF5254024.1"/>
    <property type="molecule type" value="Genomic_DNA"/>
</dbReference>
<proteinExistence type="predicted"/>
<dbReference type="AlphaFoldDB" id="A0A8H4ZWJ2"/>
<gene>
    <name evidence="3" type="ORF">FANTH_1206</name>
</gene>
<sequence>MARKNNRKSRRRARAKPTERFVWSTTERLQLLAYLNWCVQSCVKFEVTAPGYLESVTGRQFSKERIRRKLYQEWLSYGTDTCKKFNDLFELGTACLRPLVGEEQEIFHQISTSLNQARRTRSRSLGLTARSCTLSVPRSIYSISSSREPTELSTPQAGNSNVIPERPRQKTKANSSSGPTRMAWTNDLSEDELTRDDGADRVKDEDESELSTISSPVLEAIGRQLANTVPDSQEDAMTVISQAESNTSMGVKLRQSEADLLEQKKYSIALEKRISALKRRNYDLEDCIRLEYGEVTQLRKQMSSLKEQLDRKRLLERNYDDLEADRLGFLNTSLREEYESLYSNIRNTCSTICHLSLDDALPEERPDFSPLANNWAKRISGCDLGPLLDRSEAAQTPKRFILAALVAAGIFELVLEDAFPAFLAADSPLLDQYRRHIETESKHTIPFTLNPAYSQDTKLTRLGGWDALQRLDLISIKSLFSDKKLEDRIFSEKSKWLSSLMLETLGYFLPLESRDIAQRLSPSDPEKEAIGDVNTTLKHALKFKINLLLSIKRLKYHFFRPGTVFDASKMEVGQSQAGDMTLLGKAVKICLLPALFTIPEASNEFGVREESDLRENYSKALTEASYKETESLVLVEKAIVFL</sequence>
<feature type="compositionally biased region" description="Polar residues" evidence="2">
    <location>
        <begin position="151"/>
        <end position="162"/>
    </location>
</feature>
<evidence type="ECO:0000256" key="2">
    <source>
        <dbReference type="SAM" id="MobiDB-lite"/>
    </source>
</evidence>
<keyword evidence="1" id="KW-0175">Coiled coil</keyword>
<keyword evidence="4" id="KW-1185">Reference proteome</keyword>
<protein>
    <submittedName>
        <fullName evidence="3">Uncharacterized protein</fullName>
    </submittedName>
</protein>
<comment type="caution">
    <text evidence="3">The sequence shown here is derived from an EMBL/GenBank/DDBJ whole genome shotgun (WGS) entry which is preliminary data.</text>
</comment>
<name>A0A8H4ZWJ2_9HYPO</name>
<organism evidence="3 4">
    <name type="scientific">Fusarium anthophilum</name>
    <dbReference type="NCBI Taxonomy" id="48485"/>
    <lineage>
        <taxon>Eukaryota</taxon>
        <taxon>Fungi</taxon>
        <taxon>Dikarya</taxon>
        <taxon>Ascomycota</taxon>
        <taxon>Pezizomycotina</taxon>
        <taxon>Sordariomycetes</taxon>
        <taxon>Hypocreomycetidae</taxon>
        <taxon>Hypocreales</taxon>
        <taxon>Nectriaceae</taxon>
        <taxon>Fusarium</taxon>
        <taxon>Fusarium fujikuroi species complex</taxon>
    </lineage>
</organism>
<evidence type="ECO:0000256" key="1">
    <source>
        <dbReference type="SAM" id="Coils"/>
    </source>
</evidence>
<feature type="compositionally biased region" description="Basic and acidic residues" evidence="2">
    <location>
        <begin position="195"/>
        <end position="204"/>
    </location>
</feature>